<proteinExistence type="predicted"/>
<dbReference type="Proteomes" id="UP000014909">
    <property type="component" value="Chromosome"/>
</dbReference>
<reference evidence="2 3" key="1">
    <citation type="journal article" date="2013" name="Genome Biol. Evol.">
        <title>Genomic Diversity of "Deep Ecotype" Alteromonas macleodii Isolates: Evidence for Pan-Mediterranean Clonal Frames.</title>
        <authorList>
            <person name="Lopez-Perez M."/>
            <person name="Gonzaga A."/>
            <person name="Rodriguez-Valera F."/>
        </authorList>
    </citation>
    <scope>NUCLEOTIDE SEQUENCE [LARGE SCALE GENOMIC DNA]</scope>
    <source>
        <strain evidence="3">'English Channel 615'</strain>
    </source>
</reference>
<keyword evidence="1" id="KW-0732">Signal</keyword>
<evidence type="ECO:0000313" key="3">
    <source>
        <dbReference type="Proteomes" id="UP000014909"/>
    </source>
</evidence>
<feature type="chain" id="PRO_5004527414" evidence="1">
    <location>
        <begin position="24"/>
        <end position="278"/>
    </location>
</feature>
<organism evidence="2 3">
    <name type="scientific">Alteromonas mediterranea 615</name>
    <dbReference type="NCBI Taxonomy" id="1300253"/>
    <lineage>
        <taxon>Bacteria</taxon>
        <taxon>Pseudomonadati</taxon>
        <taxon>Pseudomonadota</taxon>
        <taxon>Gammaproteobacteria</taxon>
        <taxon>Alteromonadales</taxon>
        <taxon>Alteromonadaceae</taxon>
        <taxon>Alteromonas/Salinimonas group</taxon>
        <taxon>Alteromonas</taxon>
    </lineage>
</organism>
<sequence>MLRTLSLLSAAMLASQVSYVAMAQDASANEVVQPTTSVSIESSAEASNRFQTAFLRRQVDQTMSVGRAISSIASHYPQEIVSIVDIALDTYPDKYREIVFAAISAQPSSTEEIVQLAIEKEVSSCPNIVQLAIKAEPTYVDFVVHAAAVSTPEELDEIVRVAVLTQPDAADSIVQTLSQEHPNKIVEIMTSALNAVPFVGEYVVDALLAVFPNEAQTVVETAVRESSHQREQVIRILSTAQHAGVSQDKLKEYAMSAGYQKKTLIVRLVISLYIALSI</sequence>
<evidence type="ECO:0000313" key="2">
    <source>
        <dbReference type="EMBL" id="AGP79253.1"/>
    </source>
</evidence>
<dbReference type="PATRIC" id="fig|1300253.3.peg.3791"/>
<protein>
    <submittedName>
        <fullName evidence="2">Uncharacterized protein</fullName>
    </submittedName>
</protein>
<dbReference type="EMBL" id="CP004846">
    <property type="protein sequence ID" value="AGP79253.1"/>
    <property type="molecule type" value="Genomic_DNA"/>
</dbReference>
<evidence type="ECO:0000256" key="1">
    <source>
        <dbReference type="SAM" id="SignalP"/>
    </source>
</evidence>
<gene>
    <name evidence="2" type="ORF">I633_18095</name>
</gene>
<feature type="signal peptide" evidence="1">
    <location>
        <begin position="1"/>
        <end position="23"/>
    </location>
</feature>
<name>S5AQC0_9ALTE</name>
<accession>S5AQC0</accession>
<dbReference type="BioCyc" id="AMAC1300253:G12YX-2899-MONOMER"/>
<dbReference type="KEGG" id="amh:I633_18095"/>
<dbReference type="HOGENOM" id="CLU_1029102_0_0_6"/>
<dbReference type="AlphaFoldDB" id="S5AQC0"/>